<gene>
    <name evidence="2" type="ORF">OZSIB_1332</name>
</gene>
<comment type="caution">
    <text evidence="2">The sequence shown here is derived from an EMBL/GenBank/DDBJ whole genome shotgun (WGS) entry which is preliminary data.</text>
</comment>
<dbReference type="PANTHER" id="PTHR30548:SF3">
    <property type="entry name" value="2-HYDROXYACYL-COA DEHYDRATASE"/>
    <property type="match status" value="1"/>
</dbReference>
<evidence type="ECO:0000313" key="3">
    <source>
        <dbReference type="Proteomes" id="UP000252355"/>
    </source>
</evidence>
<reference evidence="2 3" key="1">
    <citation type="submission" date="2018-05" db="EMBL/GenBank/DDBJ databases">
        <title>A metagenomic window into the 2 km-deep terrestrial subsurface aquifer revealed taxonomically and functionally diverse microbial community comprising novel uncultured bacterial lineages.</title>
        <authorList>
            <person name="Kadnikov V.V."/>
            <person name="Mardanov A.V."/>
            <person name="Beletsky A.V."/>
            <person name="Banks D."/>
            <person name="Pimenov N.V."/>
            <person name="Frank Y.A."/>
            <person name="Karnachuk O.V."/>
            <person name="Ravin N.V."/>
        </authorList>
    </citation>
    <scope>NUCLEOTIDE SEQUENCE [LARGE SCALE GENOMIC DNA]</scope>
    <source>
        <strain evidence="2">BY5</strain>
    </source>
</reference>
<dbReference type="Gene3D" id="3.40.50.11900">
    <property type="match status" value="1"/>
</dbReference>
<dbReference type="EMBL" id="QOQW01000021">
    <property type="protein sequence ID" value="RCK78610.1"/>
    <property type="molecule type" value="Genomic_DNA"/>
</dbReference>
<dbReference type="Pfam" id="PF06050">
    <property type="entry name" value="HGD-D"/>
    <property type="match status" value="1"/>
</dbReference>
<comment type="similarity">
    <text evidence="1">Belongs to the FldB/FldC dehydratase alpha/beta subunit family.</text>
</comment>
<name>A0A367ZKN7_9BACT</name>
<organism evidence="2 3">
    <name type="scientific">Candidatus Ozemobacter sibiricus</name>
    <dbReference type="NCBI Taxonomy" id="2268124"/>
    <lineage>
        <taxon>Bacteria</taxon>
        <taxon>Candidatus Ozemobacteria</taxon>
        <taxon>Candidatus Ozemobacterales</taxon>
        <taxon>Candidatus Ozemobacteraceae</taxon>
        <taxon>Candidatus Ozemobacter</taxon>
    </lineage>
</organism>
<dbReference type="PANTHER" id="PTHR30548">
    <property type="entry name" value="2-HYDROXYGLUTARYL-COA DEHYDRATASE, D-COMPONENT-RELATED"/>
    <property type="match status" value="1"/>
</dbReference>
<dbReference type="Proteomes" id="UP000252355">
    <property type="component" value="Unassembled WGS sequence"/>
</dbReference>
<sequence>MPLAASRRVIDLNNLFVRSADPSWFIRRAEAEGFPRTCCSWIRGLYGLLRTAGIEGAIFVTGGDCSNTHAMMETLLPALRTVFTFSFPVPPAREALHLELERFAAAFGTTLAAAEAMSRRLAPIRAALAELDRLTWQELRVTGAENHQWLVSASDFGGDPDTFARDLERFLATARARPARRPALRLGVLGVPPIMTDLHIFLEARGAAVVYNEIPRQFAMLDDQPAATLTDRYLAYTYPYGVGPRVTDIRREVERRRLDGLIHYTQAFCHRQIHDIVFRRELAIPMLTIEGEAPGPCDPRTRLRLESFLEILHERQG</sequence>
<accession>A0A367ZKN7</accession>
<evidence type="ECO:0000256" key="1">
    <source>
        <dbReference type="ARBA" id="ARBA00005806"/>
    </source>
</evidence>
<dbReference type="AlphaFoldDB" id="A0A367ZKN7"/>
<evidence type="ECO:0000313" key="2">
    <source>
        <dbReference type="EMBL" id="RCK78610.1"/>
    </source>
</evidence>
<proteinExistence type="inferred from homology"/>
<protein>
    <submittedName>
        <fullName evidence="2">2-hydroxyglutaryl-CoA dehydratase</fullName>
    </submittedName>
</protein>
<dbReference type="InterPro" id="IPR010327">
    <property type="entry name" value="FldB/FldC_alpha/beta"/>
</dbReference>